<dbReference type="PROSITE" id="PS51285">
    <property type="entry name" value="AGC_KINASE_CTER"/>
    <property type="match status" value="1"/>
</dbReference>
<dbReference type="EMBL" id="JAKCXM010000224">
    <property type="protein sequence ID" value="KAJ0398213.1"/>
    <property type="molecule type" value="Genomic_DNA"/>
</dbReference>
<dbReference type="GO" id="GO:0001664">
    <property type="term" value="F:G protein-coupled receptor binding"/>
    <property type="evidence" value="ECO:0007669"/>
    <property type="project" value="TreeGrafter"/>
</dbReference>
<dbReference type="PROSITE" id="PS50011">
    <property type="entry name" value="PROTEIN_KINASE_DOM"/>
    <property type="match status" value="1"/>
</dbReference>
<protein>
    <recommendedName>
        <fullName evidence="12">AGC protein kinase</fullName>
    </recommendedName>
</protein>
<dbReference type="InterPro" id="IPR011009">
    <property type="entry name" value="Kinase-like_dom_sf"/>
</dbReference>
<dbReference type="InterPro" id="IPR017441">
    <property type="entry name" value="Protein_kinase_ATP_BS"/>
</dbReference>
<dbReference type="GO" id="GO:0004703">
    <property type="term" value="F:G protein-coupled receptor kinase activity"/>
    <property type="evidence" value="ECO:0007669"/>
    <property type="project" value="TreeGrafter"/>
</dbReference>
<evidence type="ECO:0000256" key="6">
    <source>
        <dbReference type="PROSITE-ProRule" id="PRU10141"/>
    </source>
</evidence>
<evidence type="ECO:0000256" key="7">
    <source>
        <dbReference type="RuleBase" id="RU000304"/>
    </source>
</evidence>
<dbReference type="InterPro" id="IPR000719">
    <property type="entry name" value="Prot_kinase_dom"/>
</dbReference>
<evidence type="ECO:0008006" key="12">
    <source>
        <dbReference type="Google" id="ProtNLM"/>
    </source>
</evidence>
<dbReference type="GO" id="GO:0009966">
    <property type="term" value="P:regulation of signal transduction"/>
    <property type="evidence" value="ECO:0007669"/>
    <property type="project" value="TreeGrafter"/>
</dbReference>
<keyword evidence="1 7" id="KW-0723">Serine/threonine-protein kinase</keyword>
<evidence type="ECO:0000313" key="10">
    <source>
        <dbReference type="EMBL" id="KAJ0398213.1"/>
    </source>
</evidence>
<dbReference type="SUPFAM" id="SSF56112">
    <property type="entry name" value="Protein kinase-like (PK-like)"/>
    <property type="match status" value="1"/>
</dbReference>
<comment type="similarity">
    <text evidence="7">Belongs to the protein kinase superfamily.</text>
</comment>
<keyword evidence="5 6" id="KW-0067">ATP-binding</keyword>
<keyword evidence="11" id="KW-1185">Reference proteome</keyword>
<proteinExistence type="inferred from homology"/>
<evidence type="ECO:0000256" key="4">
    <source>
        <dbReference type="ARBA" id="ARBA00022777"/>
    </source>
</evidence>
<dbReference type="GO" id="GO:0005524">
    <property type="term" value="F:ATP binding"/>
    <property type="evidence" value="ECO:0007669"/>
    <property type="project" value="UniProtKB-UniRule"/>
</dbReference>
<dbReference type="Gene3D" id="3.30.200.20">
    <property type="entry name" value="Phosphorylase Kinase, domain 1"/>
    <property type="match status" value="1"/>
</dbReference>
<keyword evidence="4" id="KW-0418">Kinase</keyword>
<evidence type="ECO:0000259" key="9">
    <source>
        <dbReference type="PROSITE" id="PS51285"/>
    </source>
</evidence>
<dbReference type="Pfam" id="PF00069">
    <property type="entry name" value="Pkinase"/>
    <property type="match status" value="1"/>
</dbReference>
<name>A0AAD5Q987_PYTIN</name>
<keyword evidence="2" id="KW-0808">Transferase</keyword>
<feature type="domain" description="AGC-kinase C-terminal" evidence="9">
    <location>
        <begin position="299"/>
        <end position="369"/>
    </location>
</feature>
<accession>A0AAD5Q987</accession>
<evidence type="ECO:0000256" key="5">
    <source>
        <dbReference type="ARBA" id="ARBA00022840"/>
    </source>
</evidence>
<dbReference type="AlphaFoldDB" id="A0AAD5Q987"/>
<organism evidence="10 11">
    <name type="scientific">Pythium insidiosum</name>
    <name type="common">Pythiosis disease agent</name>
    <dbReference type="NCBI Taxonomy" id="114742"/>
    <lineage>
        <taxon>Eukaryota</taxon>
        <taxon>Sar</taxon>
        <taxon>Stramenopiles</taxon>
        <taxon>Oomycota</taxon>
        <taxon>Peronosporomycetes</taxon>
        <taxon>Pythiales</taxon>
        <taxon>Pythiaceae</taxon>
        <taxon>Pythium</taxon>
    </lineage>
</organism>
<reference evidence="10" key="1">
    <citation type="submission" date="2021-12" db="EMBL/GenBank/DDBJ databases">
        <title>Prjna785345.</title>
        <authorList>
            <person name="Rujirawat T."/>
            <person name="Krajaejun T."/>
        </authorList>
    </citation>
    <scope>NUCLEOTIDE SEQUENCE</scope>
    <source>
        <strain evidence="10">Pi057C3</strain>
    </source>
</reference>
<evidence type="ECO:0000313" key="11">
    <source>
        <dbReference type="Proteomes" id="UP001209570"/>
    </source>
</evidence>
<evidence type="ECO:0000256" key="3">
    <source>
        <dbReference type="ARBA" id="ARBA00022741"/>
    </source>
</evidence>
<dbReference type="PROSITE" id="PS00108">
    <property type="entry name" value="PROTEIN_KINASE_ST"/>
    <property type="match status" value="1"/>
</dbReference>
<dbReference type="PANTHER" id="PTHR24355">
    <property type="entry name" value="G PROTEIN-COUPLED RECEPTOR KINASE/RIBOSOMAL PROTEIN S6 KINASE"/>
    <property type="match status" value="1"/>
</dbReference>
<dbReference type="Gene3D" id="1.10.510.10">
    <property type="entry name" value="Transferase(Phosphotransferase) domain 1"/>
    <property type="match status" value="1"/>
</dbReference>
<feature type="binding site" evidence="6">
    <location>
        <position position="52"/>
    </location>
    <ligand>
        <name>ATP</name>
        <dbReference type="ChEBI" id="CHEBI:30616"/>
    </ligand>
</feature>
<evidence type="ECO:0000256" key="1">
    <source>
        <dbReference type="ARBA" id="ARBA00022527"/>
    </source>
</evidence>
<dbReference type="GO" id="GO:0007186">
    <property type="term" value="P:G protein-coupled receptor signaling pathway"/>
    <property type="evidence" value="ECO:0007669"/>
    <property type="project" value="TreeGrafter"/>
</dbReference>
<dbReference type="PROSITE" id="PS00107">
    <property type="entry name" value="PROTEIN_KINASE_ATP"/>
    <property type="match status" value="1"/>
</dbReference>
<dbReference type="Proteomes" id="UP001209570">
    <property type="component" value="Unassembled WGS sequence"/>
</dbReference>
<dbReference type="SMART" id="SM00220">
    <property type="entry name" value="S_TKc"/>
    <property type="match status" value="1"/>
</dbReference>
<feature type="domain" description="Protein kinase" evidence="8">
    <location>
        <begin position="21"/>
        <end position="298"/>
    </location>
</feature>
<evidence type="ECO:0000259" key="8">
    <source>
        <dbReference type="PROSITE" id="PS50011"/>
    </source>
</evidence>
<sequence length="369" mass="41479">MGSGCSHEHADNPSTLSLKHYEMHRVIGQGGFGKVNAVIRKKTKPPQWFAIKTLAKGTVVKKDCVKMVWNERNLLASLRASPYVVRMHHAFQDQENCYVVMDLLLGGDLKFHLRNTFKTGLKSESDVRFYVAGVLLALRDLHNSHILHRDVKMDNILLDNKGYPRLTDLGVSVYTENLRYRGNSGTPSHMAPELWSRNYDHGVASDLFSLGVVAFELAFAKRPWPNSVRPIIEANPDFLVSLPPEQFSNYFPNEILETATCPLSLPCRSFLRGLLHPVESCRLGFNGGVDEARAHEWFRDFDWASYEQQKLPAPIQPIIDENKGNFDSAAHDFDDVLASGKKSQAGLLSSDEQKLFEGFDYNVEIGSGS</sequence>
<comment type="caution">
    <text evidence="10">The sequence shown here is derived from an EMBL/GenBank/DDBJ whole genome shotgun (WGS) entry which is preliminary data.</text>
</comment>
<evidence type="ECO:0000256" key="2">
    <source>
        <dbReference type="ARBA" id="ARBA00022679"/>
    </source>
</evidence>
<dbReference type="PANTHER" id="PTHR24355:SF30">
    <property type="entry name" value="SERINE_THREONINE-PROTEIN KINASE 32B ISOFORM X1"/>
    <property type="match status" value="1"/>
</dbReference>
<keyword evidence="3 6" id="KW-0547">Nucleotide-binding</keyword>
<dbReference type="InterPro" id="IPR008271">
    <property type="entry name" value="Ser/Thr_kinase_AS"/>
</dbReference>
<dbReference type="InterPro" id="IPR000961">
    <property type="entry name" value="AGC-kinase_C"/>
</dbReference>
<gene>
    <name evidence="10" type="ORF">P43SY_006345</name>
</gene>